<evidence type="ECO:0000313" key="3">
    <source>
        <dbReference type="Proteomes" id="UP000828390"/>
    </source>
</evidence>
<name>A0A9D3YUX5_DREPO</name>
<accession>A0A9D3YUX5</accession>
<dbReference type="Proteomes" id="UP000828390">
    <property type="component" value="Unassembled WGS sequence"/>
</dbReference>
<keyword evidence="1" id="KW-0732">Signal</keyword>
<sequence>MCRWIRWQWTRTYLLCYGVCKVWEGPLQCVGNLTDNGEIIGFDSKQFGDVFPYFVIRTRFKLCSRRGDKLLYCCSGEGHFSRYHLGSTTSLLKQPDLIEVGLR</sequence>
<comment type="caution">
    <text evidence="2">The sequence shown here is derived from an EMBL/GenBank/DDBJ whole genome shotgun (WGS) entry which is preliminary data.</text>
</comment>
<evidence type="ECO:0000256" key="1">
    <source>
        <dbReference type="SAM" id="SignalP"/>
    </source>
</evidence>
<keyword evidence="3" id="KW-1185">Reference proteome</keyword>
<feature type="chain" id="PRO_5039681344" evidence="1">
    <location>
        <begin position="25"/>
        <end position="103"/>
    </location>
</feature>
<organism evidence="2 3">
    <name type="scientific">Dreissena polymorpha</name>
    <name type="common">Zebra mussel</name>
    <name type="synonym">Mytilus polymorpha</name>
    <dbReference type="NCBI Taxonomy" id="45954"/>
    <lineage>
        <taxon>Eukaryota</taxon>
        <taxon>Metazoa</taxon>
        <taxon>Spiralia</taxon>
        <taxon>Lophotrochozoa</taxon>
        <taxon>Mollusca</taxon>
        <taxon>Bivalvia</taxon>
        <taxon>Autobranchia</taxon>
        <taxon>Heteroconchia</taxon>
        <taxon>Euheterodonta</taxon>
        <taxon>Imparidentia</taxon>
        <taxon>Neoheterodontei</taxon>
        <taxon>Myida</taxon>
        <taxon>Dreissenoidea</taxon>
        <taxon>Dreissenidae</taxon>
        <taxon>Dreissena</taxon>
    </lineage>
</organism>
<dbReference type="AlphaFoldDB" id="A0A9D3YUX5"/>
<protein>
    <submittedName>
        <fullName evidence="2">Uncharacterized protein</fullName>
    </submittedName>
</protein>
<feature type="signal peptide" evidence="1">
    <location>
        <begin position="1"/>
        <end position="24"/>
    </location>
</feature>
<reference evidence="2" key="2">
    <citation type="submission" date="2020-11" db="EMBL/GenBank/DDBJ databases">
        <authorList>
            <person name="McCartney M.A."/>
            <person name="Auch B."/>
            <person name="Kono T."/>
            <person name="Mallez S."/>
            <person name="Becker A."/>
            <person name="Gohl D.M."/>
            <person name="Silverstein K.A.T."/>
            <person name="Koren S."/>
            <person name="Bechman K.B."/>
            <person name="Herman A."/>
            <person name="Abrahante J.E."/>
            <person name="Garbe J."/>
        </authorList>
    </citation>
    <scope>NUCLEOTIDE SEQUENCE</scope>
    <source>
        <strain evidence="2">Duluth1</strain>
        <tissue evidence="2">Whole animal</tissue>
    </source>
</reference>
<gene>
    <name evidence="2" type="ORF">DPMN_080373</name>
</gene>
<reference evidence="2" key="1">
    <citation type="journal article" date="2019" name="bioRxiv">
        <title>The Genome of the Zebra Mussel, Dreissena polymorpha: A Resource for Invasive Species Research.</title>
        <authorList>
            <person name="McCartney M.A."/>
            <person name="Auch B."/>
            <person name="Kono T."/>
            <person name="Mallez S."/>
            <person name="Zhang Y."/>
            <person name="Obille A."/>
            <person name="Becker A."/>
            <person name="Abrahante J.E."/>
            <person name="Garbe J."/>
            <person name="Badalamenti J.P."/>
            <person name="Herman A."/>
            <person name="Mangelson H."/>
            <person name="Liachko I."/>
            <person name="Sullivan S."/>
            <person name="Sone E.D."/>
            <person name="Koren S."/>
            <person name="Silverstein K.A.T."/>
            <person name="Beckman K.B."/>
            <person name="Gohl D.M."/>
        </authorList>
    </citation>
    <scope>NUCLEOTIDE SEQUENCE</scope>
    <source>
        <strain evidence="2">Duluth1</strain>
        <tissue evidence="2">Whole animal</tissue>
    </source>
</reference>
<evidence type="ECO:0000313" key="2">
    <source>
        <dbReference type="EMBL" id="KAH3705305.1"/>
    </source>
</evidence>
<dbReference type="EMBL" id="JAIWYP010000015">
    <property type="protein sequence ID" value="KAH3705305.1"/>
    <property type="molecule type" value="Genomic_DNA"/>
</dbReference>
<proteinExistence type="predicted"/>